<gene>
    <name evidence="1" type="ORF">NDU88_007350</name>
</gene>
<dbReference type="Proteomes" id="UP001066276">
    <property type="component" value="Chromosome 2_1"/>
</dbReference>
<dbReference type="AlphaFoldDB" id="A0AAV7VU62"/>
<proteinExistence type="predicted"/>
<name>A0AAV7VU62_PLEWA</name>
<evidence type="ECO:0000313" key="2">
    <source>
        <dbReference type="Proteomes" id="UP001066276"/>
    </source>
</evidence>
<sequence>MLFRADTSSKSCSAFGAQGERPFHCRWYLVPGAITCATVAGPATPPAPSSQCYRLRGHSPRRSGMLWGTQTPEPPSPQQRLLYLRCLGHGCRSRRHQPHPRSII</sequence>
<protein>
    <submittedName>
        <fullName evidence="1">Uncharacterized protein</fullName>
    </submittedName>
</protein>
<comment type="caution">
    <text evidence="1">The sequence shown here is derived from an EMBL/GenBank/DDBJ whole genome shotgun (WGS) entry which is preliminary data.</text>
</comment>
<reference evidence="1" key="1">
    <citation type="journal article" date="2022" name="bioRxiv">
        <title>Sequencing and chromosome-scale assembly of the giantPleurodeles waltlgenome.</title>
        <authorList>
            <person name="Brown T."/>
            <person name="Elewa A."/>
            <person name="Iarovenko S."/>
            <person name="Subramanian E."/>
            <person name="Araus A.J."/>
            <person name="Petzold A."/>
            <person name="Susuki M."/>
            <person name="Suzuki K.-i.T."/>
            <person name="Hayashi T."/>
            <person name="Toyoda A."/>
            <person name="Oliveira C."/>
            <person name="Osipova E."/>
            <person name="Leigh N.D."/>
            <person name="Simon A."/>
            <person name="Yun M.H."/>
        </authorList>
    </citation>
    <scope>NUCLEOTIDE SEQUENCE</scope>
    <source>
        <strain evidence="1">20211129_DDA</strain>
        <tissue evidence="1">Liver</tissue>
    </source>
</reference>
<organism evidence="1 2">
    <name type="scientific">Pleurodeles waltl</name>
    <name type="common">Iberian ribbed newt</name>
    <dbReference type="NCBI Taxonomy" id="8319"/>
    <lineage>
        <taxon>Eukaryota</taxon>
        <taxon>Metazoa</taxon>
        <taxon>Chordata</taxon>
        <taxon>Craniata</taxon>
        <taxon>Vertebrata</taxon>
        <taxon>Euteleostomi</taxon>
        <taxon>Amphibia</taxon>
        <taxon>Batrachia</taxon>
        <taxon>Caudata</taxon>
        <taxon>Salamandroidea</taxon>
        <taxon>Salamandridae</taxon>
        <taxon>Pleurodelinae</taxon>
        <taxon>Pleurodeles</taxon>
    </lineage>
</organism>
<keyword evidence="2" id="KW-1185">Reference proteome</keyword>
<dbReference type="EMBL" id="JANPWB010000003">
    <property type="protein sequence ID" value="KAJ1203565.1"/>
    <property type="molecule type" value="Genomic_DNA"/>
</dbReference>
<accession>A0AAV7VU62</accession>
<evidence type="ECO:0000313" key="1">
    <source>
        <dbReference type="EMBL" id="KAJ1203565.1"/>
    </source>
</evidence>